<feature type="non-terminal residue" evidence="1">
    <location>
        <position position="1"/>
    </location>
</feature>
<dbReference type="AlphaFoldDB" id="X1N5Y3"/>
<name>X1N5Y3_9ZZZZ</name>
<gene>
    <name evidence="1" type="ORF">S06H3_28033</name>
</gene>
<comment type="caution">
    <text evidence="1">The sequence shown here is derived from an EMBL/GenBank/DDBJ whole genome shotgun (WGS) entry which is preliminary data.</text>
</comment>
<proteinExistence type="predicted"/>
<protein>
    <submittedName>
        <fullName evidence="1">Uncharacterized protein</fullName>
    </submittedName>
</protein>
<accession>X1N5Y3</accession>
<reference evidence="1" key="1">
    <citation type="journal article" date="2014" name="Front. Microbiol.">
        <title>High frequency of phylogenetically diverse reductive dehalogenase-homologous genes in deep subseafloor sedimentary metagenomes.</title>
        <authorList>
            <person name="Kawai M."/>
            <person name="Futagami T."/>
            <person name="Toyoda A."/>
            <person name="Takaki Y."/>
            <person name="Nishi S."/>
            <person name="Hori S."/>
            <person name="Arai W."/>
            <person name="Tsubouchi T."/>
            <person name="Morono Y."/>
            <person name="Uchiyama I."/>
            <person name="Ito T."/>
            <person name="Fujiyama A."/>
            <person name="Inagaki F."/>
            <person name="Takami H."/>
        </authorList>
    </citation>
    <scope>NUCLEOTIDE SEQUENCE</scope>
    <source>
        <strain evidence="1">Expedition CK06-06</strain>
    </source>
</reference>
<evidence type="ECO:0000313" key="1">
    <source>
        <dbReference type="EMBL" id="GAI25646.1"/>
    </source>
</evidence>
<organism evidence="1">
    <name type="scientific">marine sediment metagenome</name>
    <dbReference type="NCBI Taxonomy" id="412755"/>
    <lineage>
        <taxon>unclassified sequences</taxon>
        <taxon>metagenomes</taxon>
        <taxon>ecological metagenomes</taxon>
    </lineage>
</organism>
<sequence length="78" mass="9198">EWNHYRVHWYNGVKPDVGPAICVDLYREVAGEWQQEGITMYDTNNRWADSETNRCGLEGTPWLLNSAWFDDTEIWGYA</sequence>
<dbReference type="EMBL" id="BARV01016325">
    <property type="protein sequence ID" value="GAI25646.1"/>
    <property type="molecule type" value="Genomic_DNA"/>
</dbReference>